<accession>A0A6J7NY41</accession>
<dbReference type="AlphaFoldDB" id="A0A6J7NY41"/>
<dbReference type="Gene3D" id="3.40.140.10">
    <property type="entry name" value="Cytidine Deaminase, domain 2"/>
    <property type="match status" value="1"/>
</dbReference>
<dbReference type="SUPFAM" id="SSF53927">
    <property type="entry name" value="Cytidine deaminase-like"/>
    <property type="match status" value="1"/>
</dbReference>
<dbReference type="GO" id="GO:0003824">
    <property type="term" value="F:catalytic activity"/>
    <property type="evidence" value="ECO:0007669"/>
    <property type="project" value="InterPro"/>
</dbReference>
<name>A0A6J7NY41_9ZZZZ</name>
<proteinExistence type="predicted"/>
<organism evidence="1">
    <name type="scientific">freshwater metagenome</name>
    <dbReference type="NCBI Taxonomy" id="449393"/>
    <lineage>
        <taxon>unclassified sequences</taxon>
        <taxon>metagenomes</taxon>
        <taxon>ecological metagenomes</taxon>
    </lineage>
</organism>
<gene>
    <name evidence="1" type="ORF">UFOPK3992_00483</name>
</gene>
<reference evidence="1" key="1">
    <citation type="submission" date="2020-05" db="EMBL/GenBank/DDBJ databases">
        <authorList>
            <person name="Chiriac C."/>
            <person name="Salcher M."/>
            <person name="Ghai R."/>
            <person name="Kavagutti S V."/>
        </authorList>
    </citation>
    <scope>NUCLEOTIDE SEQUENCE</scope>
</reference>
<sequence length="114" mass="11638">MTTTDPDEAKLVTLARGARSRVNAREGAALRDDTGRTYSAASVVLDSLRLSALELAVAVAVSSGARGVEAVVVCGDAEAAGEMLGIEAVRDLAGAGVPVLVVDIRGDELARIFT</sequence>
<protein>
    <submittedName>
        <fullName evidence="1">Unannotated protein</fullName>
    </submittedName>
</protein>
<evidence type="ECO:0000313" key="1">
    <source>
        <dbReference type="EMBL" id="CAB4998410.1"/>
    </source>
</evidence>
<dbReference type="EMBL" id="CAFBOZ010000051">
    <property type="protein sequence ID" value="CAB4998410.1"/>
    <property type="molecule type" value="Genomic_DNA"/>
</dbReference>
<dbReference type="InterPro" id="IPR016193">
    <property type="entry name" value="Cytidine_deaminase-like"/>
</dbReference>